<gene>
    <name evidence="1" type="ORF">AVEN_189360_1</name>
</gene>
<sequence length="103" mass="12297">MKERTRKLHLDFCKSMVDKDASFGKASYLWMRSNLTIWSDGRITLAEEAQRRLNRKSIANFIKHAAYVMLSLRTVFCCSEHGKFSFIENNMDQYRYKYLKKKT</sequence>
<keyword evidence="2" id="KW-1185">Reference proteome</keyword>
<comment type="caution">
    <text evidence="1">The sequence shown here is derived from an EMBL/GenBank/DDBJ whole genome shotgun (WGS) entry which is preliminary data.</text>
</comment>
<evidence type="ECO:0000313" key="2">
    <source>
        <dbReference type="Proteomes" id="UP000499080"/>
    </source>
</evidence>
<proteinExistence type="predicted"/>
<organism evidence="1 2">
    <name type="scientific">Araneus ventricosus</name>
    <name type="common">Orbweaver spider</name>
    <name type="synonym">Epeira ventricosa</name>
    <dbReference type="NCBI Taxonomy" id="182803"/>
    <lineage>
        <taxon>Eukaryota</taxon>
        <taxon>Metazoa</taxon>
        <taxon>Ecdysozoa</taxon>
        <taxon>Arthropoda</taxon>
        <taxon>Chelicerata</taxon>
        <taxon>Arachnida</taxon>
        <taxon>Araneae</taxon>
        <taxon>Araneomorphae</taxon>
        <taxon>Entelegynae</taxon>
        <taxon>Araneoidea</taxon>
        <taxon>Araneidae</taxon>
        <taxon>Araneus</taxon>
    </lineage>
</organism>
<reference evidence="1 2" key="1">
    <citation type="journal article" date="2019" name="Sci. Rep.">
        <title>Orb-weaving spider Araneus ventricosus genome elucidates the spidroin gene catalogue.</title>
        <authorList>
            <person name="Kono N."/>
            <person name="Nakamura H."/>
            <person name="Ohtoshi R."/>
            <person name="Moran D.A.P."/>
            <person name="Shinohara A."/>
            <person name="Yoshida Y."/>
            <person name="Fujiwara M."/>
            <person name="Mori M."/>
            <person name="Tomita M."/>
            <person name="Arakawa K."/>
        </authorList>
    </citation>
    <scope>NUCLEOTIDE SEQUENCE [LARGE SCALE GENOMIC DNA]</scope>
</reference>
<dbReference type="EMBL" id="BGPR01030317">
    <property type="protein sequence ID" value="GBO02751.1"/>
    <property type="molecule type" value="Genomic_DNA"/>
</dbReference>
<accession>A0A4Y2TRQ0</accession>
<protein>
    <submittedName>
        <fullName evidence="1">Uncharacterized protein</fullName>
    </submittedName>
</protein>
<dbReference type="Proteomes" id="UP000499080">
    <property type="component" value="Unassembled WGS sequence"/>
</dbReference>
<evidence type="ECO:0000313" key="1">
    <source>
        <dbReference type="EMBL" id="GBO02751.1"/>
    </source>
</evidence>
<name>A0A4Y2TRQ0_ARAVE</name>
<dbReference type="AlphaFoldDB" id="A0A4Y2TRQ0"/>